<name>A0ABV8ZEK0_9FLAO</name>
<evidence type="ECO:0000313" key="1">
    <source>
        <dbReference type="EMBL" id="MFC4478123.1"/>
    </source>
</evidence>
<proteinExistence type="predicted"/>
<gene>
    <name evidence="1" type="ORF">ACFO3N_13690</name>
</gene>
<dbReference type="InterPro" id="IPR013431">
    <property type="entry name" value="Delta_60_rpt"/>
</dbReference>
<dbReference type="PANTHER" id="PTHR31778:SF2">
    <property type="entry name" value="BUD SITE SELECTION PROTEIN RAX2"/>
    <property type="match status" value="1"/>
</dbReference>
<dbReference type="RefSeq" id="WP_379798548.1">
    <property type="nucleotide sequence ID" value="NZ_JBHSFY010000007.1"/>
</dbReference>
<dbReference type="Gene3D" id="2.80.10.50">
    <property type="match status" value="6"/>
</dbReference>
<dbReference type="SUPFAM" id="SSF101898">
    <property type="entry name" value="NHL repeat"/>
    <property type="match status" value="1"/>
</dbReference>
<dbReference type="NCBIfam" id="TIGR02608">
    <property type="entry name" value="delta_60_rpt"/>
    <property type="match status" value="10"/>
</dbReference>
<dbReference type="NCBIfam" id="NF033708">
    <property type="entry name" value="T9SS_Cterm_ChiA"/>
    <property type="match status" value="1"/>
</dbReference>
<sequence>MISAQTLFSQQGKVDSSFNVLDDGQNGDGFNNTVRTLLLHKEGTLLVGGDYLSLNGTAVSYLTRLNPNGSIDESFNTGTGFNGKIYVSCLQGDGKIIVGGNFTSYNGIKAGRLIRLNEDGSYDATFDTTIGAATGIVYDIALQQDGKIIIVGSFAKYNNSTVNRVVRLLPNGTIDSTFLTGSGSALNVTQVKVLSDKRIILTGNFTTFNGISANRIIRLNPNGTFDSSFNTGAGFNDDVNAIALQSDGKMVLGGNFTLFDNVEANRIIRLNEDGTKDESFATGSGFSKEGVQTIRINKNGDIMVGGSFTGLYNGTEAIRLIFLQSDGSVKPNFDIGTGPASASVLALEFDEEDSWFVGGSFAVFNGQNQGRLAKINSEGEHDISYLASGVGFDNSVFSILPLSSRKILVGGNFKTFNGLATPKMVCLLENGAIDPTFNATNSGSNNLIKTTVLQNDGKIVLGGNFTKYNDLTHNRMVRILANGEIDNSFNTGDGFNAQVYTMAIQSDQKIIVAGSFTKYNAVSANRIVRILPDGIKDPTFNIGLGADSVIESLVVQEDGKILVGGHFKTFNNMPFAGLVRLNQDGSIDVSFNIQEGFDKYVYAMALQSNHKIIVGGSFLTFNKVPQKRILRLNSDGSLDATFQSGAGFSKGDVRAILVQPDDRILVGGSFSGTYNTIASSRLIRLLPSGLYDNSFAAPSNNTLFTMKFDEDYRLIIGGNFNSVSGISKHRIARLKLCVTTTTWDGVSWSNGYPSAGKDVYFKESFPNLTTANVCGCNIEQDKTVTLLEKNTLGIEFAYTGQGILVLEDSASLYQEDDEIVNTGIVHLKRKTKPVIRFDLTYWSSPVADMTLHDFSHETLFDKYFWYDPILGWKTNLYGSMTMTSGRGYSIRAPQSFPTTERAIFEGVFKGIPNNGKIEVELTAPDRFYLVGNPYPCAISADDFLTENAPKTKGALYFWTHNTPPKITIPGTNTYRYTNDDYAVYNLLGGVGTSSALSSGVNNDVPDGTIASGQAFFVKSNLTGALEFRNSMKVRDRNTSFFRPVPNSQAKSVAEKHRFWLNIKNNENEFKQILLGYASGASNSLDLNYDAEYLSSGMPLDFYSIIENKKLVIQGRELPFLESDSIAIGYKTTVSDNLKIEIDHKDDFFNDKPIFLVDKKLNKTHNISEGFYQFDSEAGTFNDRFSIIYCNTTLRNNISDNLWKDILVSVKNHNIHIESLAEPIKEVVIFDVLGNLLYKKDELEIQKVSIENLFSPHQVLLVKVIFENGKSASKKVIF</sequence>
<reference evidence="2" key="1">
    <citation type="journal article" date="2019" name="Int. J. Syst. Evol. Microbiol.">
        <title>The Global Catalogue of Microorganisms (GCM) 10K type strain sequencing project: providing services to taxonomists for standard genome sequencing and annotation.</title>
        <authorList>
            <consortium name="The Broad Institute Genomics Platform"/>
            <consortium name="The Broad Institute Genome Sequencing Center for Infectious Disease"/>
            <person name="Wu L."/>
            <person name="Ma J."/>
        </authorList>
    </citation>
    <scope>NUCLEOTIDE SEQUENCE [LARGE SCALE GENOMIC DNA]</scope>
    <source>
        <strain evidence="2">NBRC 103627</strain>
    </source>
</reference>
<dbReference type="EMBL" id="JBHSFY010000007">
    <property type="protein sequence ID" value="MFC4478123.1"/>
    <property type="molecule type" value="Genomic_DNA"/>
</dbReference>
<dbReference type="PANTHER" id="PTHR31778">
    <property type="entry name" value="BUD SITE SELECTION PROTEIN RAX2"/>
    <property type="match status" value="1"/>
</dbReference>
<protein>
    <submittedName>
        <fullName evidence="1">T9SS sorting signal type C domain-containing protein</fullName>
    </submittedName>
</protein>
<evidence type="ECO:0000313" key="2">
    <source>
        <dbReference type="Proteomes" id="UP001596003"/>
    </source>
</evidence>
<comment type="caution">
    <text evidence="1">The sequence shown here is derived from an EMBL/GenBank/DDBJ whole genome shotgun (WGS) entry which is preliminary data.</text>
</comment>
<dbReference type="Pfam" id="PF17164">
    <property type="entry name" value="DUF5122"/>
    <property type="match status" value="13"/>
</dbReference>
<organism evidence="1 2">
    <name type="scientific">Flavobacterium chungangensis</name>
    <dbReference type="NCBI Taxonomy" id="2708132"/>
    <lineage>
        <taxon>Bacteria</taxon>
        <taxon>Pseudomonadati</taxon>
        <taxon>Bacteroidota</taxon>
        <taxon>Flavobacteriia</taxon>
        <taxon>Flavobacteriales</taxon>
        <taxon>Flavobacteriaceae</taxon>
        <taxon>Flavobacterium</taxon>
    </lineage>
</organism>
<dbReference type="SUPFAM" id="SSF63829">
    <property type="entry name" value="Calcium-dependent phosphotriesterase"/>
    <property type="match status" value="1"/>
</dbReference>
<dbReference type="Proteomes" id="UP001596003">
    <property type="component" value="Unassembled WGS sequence"/>
</dbReference>
<keyword evidence="2" id="KW-1185">Reference proteome</keyword>
<accession>A0ABV8ZEK0</accession>